<accession>A0A8A3WRA6</accession>
<proteinExistence type="evidence at transcript level"/>
<keyword evidence="1" id="KW-1133">Transmembrane helix</keyword>
<evidence type="ECO:0000313" key="2">
    <source>
        <dbReference type="EMBL" id="QTA74954.1"/>
    </source>
</evidence>
<sequence>MFIFNLFVIFLILIYWPFITLNLIRNSITLAMKPPKRGITKPARYQTTESSDDGENVTIEKYDLTKDEVHNEVESDVLALSQVFVETQHVLNKKDDENNSLLLNRNQLPNNKSSIRSHVILDFPLENLKASSSSYHNEPTISKQHDMSHFNVLYNDPVASTSSTVISNAQYEPTNSSLVSYQSETYKEDELCTKKSVKNIDNQHYDYLSNKRPETTLKTYERNNTSKLHLYNKLQTDNENVPEKIYYNLDAKKLVDKRTKTEVKVHSPVYTPAEKKDIEFTSSIAEDFRSTLRE</sequence>
<evidence type="ECO:0000256" key="1">
    <source>
        <dbReference type="SAM" id="Phobius"/>
    </source>
</evidence>
<keyword evidence="1" id="KW-0472">Membrane</keyword>
<keyword evidence="1" id="KW-0812">Transmembrane</keyword>
<organism evidence="2">
    <name type="scientific">Solenopsis invicta</name>
    <name type="common">Red imported fire ant</name>
    <name type="synonym">Solenopsis wagneri</name>
    <dbReference type="NCBI Taxonomy" id="13686"/>
    <lineage>
        <taxon>Eukaryota</taxon>
        <taxon>Metazoa</taxon>
        <taxon>Ecdysozoa</taxon>
        <taxon>Arthropoda</taxon>
        <taxon>Hexapoda</taxon>
        <taxon>Insecta</taxon>
        <taxon>Pterygota</taxon>
        <taxon>Neoptera</taxon>
        <taxon>Endopterygota</taxon>
        <taxon>Hymenoptera</taxon>
        <taxon>Apocrita</taxon>
        <taxon>Aculeata</taxon>
        <taxon>Formicoidea</taxon>
        <taxon>Formicidae</taxon>
        <taxon>Myrmicinae</taxon>
        <taxon>Solenopsis</taxon>
    </lineage>
</organism>
<protein>
    <submittedName>
        <fullName evidence="2">Uncharacterized protein</fullName>
    </submittedName>
</protein>
<feature type="transmembrane region" description="Helical" evidence="1">
    <location>
        <begin position="6"/>
        <end position="24"/>
    </location>
</feature>
<name>A0A8A3WRA6_SOLIN</name>
<dbReference type="EMBL" id="MK986825">
    <property type="protein sequence ID" value="QTA74954.1"/>
    <property type="molecule type" value="mRNA"/>
</dbReference>
<reference evidence="2" key="1">
    <citation type="journal article" name="Arch. Insect Biochem. Physiol.">
        <title>Developing molecular diagnostics for detection of red imported fire ants using two genes, Sinv11108 and Sinv11977.</title>
        <authorList>
            <person name="Kim J.H."/>
            <person name="Park Y."/>
            <person name="Kim W.J."/>
            <person name="Kim A.Y."/>
            <person name="Nguyen P."/>
            <person name="Lyu D.P."/>
            <person name="Lee H.S."/>
            <person name="Koh Y.H."/>
        </authorList>
    </citation>
    <scope>NUCLEOTIDE SEQUENCE</scope>
</reference>
<dbReference type="AlphaFoldDB" id="A0A8A3WRA6"/>